<dbReference type="HOGENOM" id="CLU_018354_9_1_1"/>
<dbReference type="PANTHER" id="PTHR42973:SF39">
    <property type="entry name" value="FAD-BINDING PCMH-TYPE DOMAIN-CONTAINING PROTEIN"/>
    <property type="match status" value="1"/>
</dbReference>
<dbReference type="Gene3D" id="3.30.43.10">
    <property type="entry name" value="Uridine Diphospho-n-acetylenolpyruvylglucosamine Reductase, domain 2"/>
    <property type="match status" value="1"/>
</dbReference>
<dbReference type="Proteomes" id="UP000053259">
    <property type="component" value="Unassembled WGS sequence"/>
</dbReference>
<evidence type="ECO:0000256" key="4">
    <source>
        <dbReference type="ARBA" id="ARBA00022827"/>
    </source>
</evidence>
<dbReference type="RefSeq" id="XP_016209683.1">
    <property type="nucleotide sequence ID" value="XM_016362541.1"/>
</dbReference>
<keyword evidence="5" id="KW-0560">Oxidoreductase</keyword>
<dbReference type="EMBL" id="KN847571">
    <property type="protein sequence ID" value="KIV99813.1"/>
    <property type="molecule type" value="Genomic_DNA"/>
</dbReference>
<accession>A0A0D2AL67</accession>
<dbReference type="SUPFAM" id="SSF56176">
    <property type="entry name" value="FAD-binding/transporter-associated domain-like"/>
    <property type="match status" value="1"/>
</dbReference>
<evidence type="ECO:0000256" key="2">
    <source>
        <dbReference type="ARBA" id="ARBA00005466"/>
    </source>
</evidence>
<dbReference type="AlphaFoldDB" id="A0A0D2AL67"/>
<comment type="similarity">
    <text evidence="2">Belongs to the oxygen-dependent FAD-linked oxidoreductase family.</text>
</comment>
<dbReference type="InterPro" id="IPR050416">
    <property type="entry name" value="FAD-linked_Oxidoreductase"/>
</dbReference>
<dbReference type="InterPro" id="IPR006094">
    <property type="entry name" value="Oxid_FAD_bind_N"/>
</dbReference>
<dbReference type="Gene3D" id="3.40.462.20">
    <property type="match status" value="1"/>
</dbReference>
<dbReference type="InterPro" id="IPR016167">
    <property type="entry name" value="FAD-bd_PCMH_sub1"/>
</dbReference>
<dbReference type="InterPro" id="IPR016169">
    <property type="entry name" value="FAD-bd_PCMH_sub2"/>
</dbReference>
<dbReference type="PROSITE" id="PS51387">
    <property type="entry name" value="FAD_PCMH"/>
    <property type="match status" value="1"/>
</dbReference>
<keyword evidence="4" id="KW-0274">FAD</keyword>
<dbReference type="Pfam" id="PF01565">
    <property type="entry name" value="FAD_binding_4"/>
    <property type="match status" value="1"/>
</dbReference>
<keyword evidence="8" id="KW-1185">Reference proteome</keyword>
<evidence type="ECO:0000313" key="8">
    <source>
        <dbReference type="Proteomes" id="UP000053259"/>
    </source>
</evidence>
<reference evidence="7 8" key="1">
    <citation type="submission" date="2015-01" db="EMBL/GenBank/DDBJ databases">
        <title>The Genome Sequence of Ochroconis gallopava CBS43764.</title>
        <authorList>
            <consortium name="The Broad Institute Genomics Platform"/>
            <person name="Cuomo C."/>
            <person name="de Hoog S."/>
            <person name="Gorbushina A."/>
            <person name="Stielow B."/>
            <person name="Teixiera M."/>
            <person name="Abouelleil A."/>
            <person name="Chapman S.B."/>
            <person name="Priest M."/>
            <person name="Young S.K."/>
            <person name="Wortman J."/>
            <person name="Nusbaum C."/>
            <person name="Birren B."/>
        </authorList>
    </citation>
    <scope>NUCLEOTIDE SEQUENCE [LARGE SCALE GENOMIC DNA]</scope>
    <source>
        <strain evidence="7 8">CBS 43764</strain>
    </source>
</reference>
<dbReference type="GO" id="GO:0016491">
    <property type="term" value="F:oxidoreductase activity"/>
    <property type="evidence" value="ECO:0007669"/>
    <property type="project" value="UniProtKB-KW"/>
</dbReference>
<evidence type="ECO:0000256" key="1">
    <source>
        <dbReference type="ARBA" id="ARBA00001974"/>
    </source>
</evidence>
<sequence length="485" mass="54411">MNSTNLISSEPQAAKSSSVVFEEDVERSTPVKACPIIWKDSVSAEEYEKARIGRVFNSRHPKRYPVAVVEAESVDHVVEAVRLAKSKGHRVSIRSGGHSWAVWSVRDDAVLIDLHKLKEITFEDETGIVKVSPSTTGRILNGFLGEKGRMFPGGHCPDVGLGGFLLQGGMGWVCRGWGWACQYINAIDVITADGDELHCNKDVNQDLFWAARGAGPGFPAVVTRFHLNTKELPSHCRSSVYVYPKSKFKSVMSWITTLASSYDTDTEIVCVGRFLPEYEDSIVLVGLTTFKWSEADALVALQVAEDSKPAGYIRANFNRPTTLQREYDNQSAANPNGHRYCCDNIHVKNDADVAGVLEEAFTTLPNRKSFALWYSMSPTSQRQLPDMALSLHSDHYFALYTIWEDKNDDEKFQSWTHEIMRKMENYSVGQYLGDSDFQVRNTMYWSEDNGKKLMQIREKWDPTGRICGYLTEGDQSGAKGIKNSL</sequence>
<proteinExistence type="inferred from homology"/>
<feature type="domain" description="FAD-binding PCMH-type" evidence="6">
    <location>
        <begin position="61"/>
        <end position="232"/>
    </location>
</feature>
<dbReference type="GeneID" id="27316590"/>
<evidence type="ECO:0000313" key="7">
    <source>
        <dbReference type="EMBL" id="KIV99813.1"/>
    </source>
</evidence>
<protein>
    <recommendedName>
        <fullName evidence="6">FAD-binding PCMH-type domain-containing protein</fullName>
    </recommendedName>
</protein>
<dbReference type="GO" id="GO:0071949">
    <property type="term" value="F:FAD binding"/>
    <property type="evidence" value="ECO:0007669"/>
    <property type="project" value="InterPro"/>
</dbReference>
<dbReference type="InParanoid" id="A0A0D2AL67"/>
<dbReference type="PANTHER" id="PTHR42973">
    <property type="entry name" value="BINDING OXIDOREDUCTASE, PUTATIVE (AFU_ORTHOLOGUE AFUA_1G17690)-RELATED"/>
    <property type="match status" value="1"/>
</dbReference>
<keyword evidence="3" id="KW-0285">Flavoprotein</keyword>
<dbReference type="VEuPathDB" id="FungiDB:PV09_08617"/>
<organism evidence="7 8">
    <name type="scientific">Verruconis gallopava</name>
    <dbReference type="NCBI Taxonomy" id="253628"/>
    <lineage>
        <taxon>Eukaryota</taxon>
        <taxon>Fungi</taxon>
        <taxon>Dikarya</taxon>
        <taxon>Ascomycota</taxon>
        <taxon>Pezizomycotina</taxon>
        <taxon>Dothideomycetes</taxon>
        <taxon>Pleosporomycetidae</taxon>
        <taxon>Venturiales</taxon>
        <taxon>Sympoventuriaceae</taxon>
        <taxon>Verruconis</taxon>
    </lineage>
</organism>
<gene>
    <name evidence="7" type="ORF">PV09_08617</name>
</gene>
<dbReference type="InterPro" id="IPR036318">
    <property type="entry name" value="FAD-bd_PCMH-like_sf"/>
</dbReference>
<evidence type="ECO:0000256" key="5">
    <source>
        <dbReference type="ARBA" id="ARBA00023002"/>
    </source>
</evidence>
<comment type="cofactor">
    <cofactor evidence="1">
        <name>FAD</name>
        <dbReference type="ChEBI" id="CHEBI:57692"/>
    </cofactor>
</comment>
<name>A0A0D2AL67_9PEZI</name>
<dbReference type="Gene3D" id="3.30.465.10">
    <property type="match status" value="1"/>
</dbReference>
<dbReference type="OrthoDB" id="415825at2759"/>
<dbReference type="InterPro" id="IPR016166">
    <property type="entry name" value="FAD-bd_PCMH"/>
</dbReference>
<dbReference type="STRING" id="253628.A0A0D2AL67"/>
<evidence type="ECO:0000259" key="6">
    <source>
        <dbReference type="PROSITE" id="PS51387"/>
    </source>
</evidence>
<evidence type="ECO:0000256" key="3">
    <source>
        <dbReference type="ARBA" id="ARBA00022630"/>
    </source>
</evidence>